<dbReference type="EMBL" id="JBFOLJ010000008">
    <property type="protein sequence ID" value="KAL2515031.1"/>
    <property type="molecule type" value="Genomic_DNA"/>
</dbReference>
<dbReference type="AlphaFoldDB" id="A0ABD1TQM5"/>
<organism evidence="1 2">
    <name type="scientific">Forsythia ovata</name>
    <dbReference type="NCBI Taxonomy" id="205694"/>
    <lineage>
        <taxon>Eukaryota</taxon>
        <taxon>Viridiplantae</taxon>
        <taxon>Streptophyta</taxon>
        <taxon>Embryophyta</taxon>
        <taxon>Tracheophyta</taxon>
        <taxon>Spermatophyta</taxon>
        <taxon>Magnoliopsida</taxon>
        <taxon>eudicotyledons</taxon>
        <taxon>Gunneridae</taxon>
        <taxon>Pentapetalae</taxon>
        <taxon>asterids</taxon>
        <taxon>lamiids</taxon>
        <taxon>Lamiales</taxon>
        <taxon>Oleaceae</taxon>
        <taxon>Forsythieae</taxon>
        <taxon>Forsythia</taxon>
    </lineage>
</organism>
<dbReference type="Proteomes" id="UP001604277">
    <property type="component" value="Unassembled WGS sequence"/>
</dbReference>
<comment type="caution">
    <text evidence="1">The sequence shown here is derived from an EMBL/GenBank/DDBJ whole genome shotgun (WGS) entry which is preliminary data.</text>
</comment>
<name>A0ABD1TQM5_9LAMI</name>
<protein>
    <submittedName>
        <fullName evidence="1">Uncharacterized protein</fullName>
    </submittedName>
</protein>
<accession>A0ABD1TQM5</accession>
<evidence type="ECO:0000313" key="2">
    <source>
        <dbReference type="Proteomes" id="UP001604277"/>
    </source>
</evidence>
<gene>
    <name evidence="1" type="ORF">Fot_29002</name>
</gene>
<evidence type="ECO:0000313" key="1">
    <source>
        <dbReference type="EMBL" id="KAL2515031.1"/>
    </source>
</evidence>
<reference evidence="2" key="1">
    <citation type="submission" date="2024-07" db="EMBL/GenBank/DDBJ databases">
        <title>Two chromosome-level genome assemblies of Korean endemic species Abeliophyllum distichum and Forsythia ovata (Oleaceae).</title>
        <authorList>
            <person name="Jang H."/>
        </authorList>
    </citation>
    <scope>NUCLEOTIDE SEQUENCE [LARGE SCALE GENOMIC DNA]</scope>
</reference>
<proteinExistence type="predicted"/>
<sequence>MDFVLKAQSIANTLSLSHKRLKVANCPGAEQKIINSIYASETIKRSAQATTTTYMKVIRAEELIPTTTIFSGIIILNNSCSSAWTLVQKHKMKKSLLEFREKERAIKIFLLLSLYWETINNPKSRMERKLIDVIRNNFKNIGLEDDD</sequence>
<keyword evidence="2" id="KW-1185">Reference proteome</keyword>